<reference evidence="7" key="1">
    <citation type="submission" date="2011-07" db="EMBL/GenBank/DDBJ databases">
        <title>The evolution of myriapod hemocyanins.</title>
        <authorList>
            <person name="Pick C."/>
            <person name="Hegedues E."/>
            <person name="Meyer A."/>
            <person name="Hagner-Holler S."/>
            <person name="Burmester T."/>
        </authorList>
    </citation>
    <scope>NUCLEOTIDE SEQUENCE</scope>
    <source>
        <tissue evidence="7">Whole animal</tissue>
    </source>
</reference>
<feature type="domain" description="Hemocyanin middle" evidence="4">
    <location>
        <begin position="138"/>
        <end position="397"/>
    </location>
</feature>
<proteinExistence type="evidence at transcript level"/>
<dbReference type="PROSITE" id="PS00209">
    <property type="entry name" value="HEMOCYANIN_1"/>
    <property type="match status" value="1"/>
</dbReference>
<dbReference type="PRINTS" id="PR00187">
    <property type="entry name" value="HAEMOCYANIN"/>
</dbReference>
<name>I7HUM2_9MYRI</name>
<evidence type="ECO:0000259" key="5">
    <source>
        <dbReference type="Pfam" id="PF03722"/>
    </source>
</evidence>
<dbReference type="PROSITE" id="PS00210">
    <property type="entry name" value="HEMOCYANIN_2"/>
    <property type="match status" value="1"/>
</dbReference>
<dbReference type="Gene3D" id="1.10.1280.10">
    <property type="entry name" value="Di-copper center containing domain from catechol oxidase"/>
    <property type="match status" value="1"/>
</dbReference>
<dbReference type="SUPFAM" id="SSF48056">
    <property type="entry name" value="Di-copper centre-containing domain"/>
    <property type="match status" value="1"/>
</dbReference>
<dbReference type="SUPFAM" id="SSF81296">
    <property type="entry name" value="E set domains"/>
    <property type="match status" value="1"/>
</dbReference>
<dbReference type="InterPro" id="IPR036697">
    <property type="entry name" value="Hemocyanin_N_sf"/>
</dbReference>
<evidence type="ECO:0000259" key="4">
    <source>
        <dbReference type="Pfam" id="PF00372"/>
    </source>
</evidence>
<dbReference type="InterPro" id="IPR005204">
    <property type="entry name" value="Hemocyanin_N"/>
</dbReference>
<dbReference type="AlphaFoldDB" id="I7HUM2"/>
<dbReference type="Pfam" id="PF00372">
    <property type="entry name" value="Hemocyanin_M"/>
    <property type="match status" value="1"/>
</dbReference>
<dbReference type="InterPro" id="IPR000896">
    <property type="entry name" value="Hemocyanin/hexamerin_mid_dom"/>
</dbReference>
<feature type="signal peptide" evidence="3">
    <location>
        <begin position="1"/>
        <end position="16"/>
    </location>
</feature>
<gene>
    <name evidence="7" type="primary">hc1b</name>
</gene>
<comment type="subcellular location">
    <subcellularLocation>
        <location evidence="1">Secreted</location>
    </subcellularLocation>
</comment>
<keyword evidence="2" id="KW-0964">Secreted</keyword>
<dbReference type="InterPro" id="IPR014756">
    <property type="entry name" value="Ig_E-set"/>
</dbReference>
<evidence type="ECO:0000313" key="7">
    <source>
        <dbReference type="EMBL" id="CCC55879.1"/>
    </source>
</evidence>
<evidence type="ECO:0000259" key="6">
    <source>
        <dbReference type="Pfam" id="PF03723"/>
    </source>
</evidence>
<dbReference type="InterPro" id="IPR005203">
    <property type="entry name" value="Hemocyanin_C"/>
</dbReference>
<evidence type="ECO:0000256" key="3">
    <source>
        <dbReference type="SAM" id="SignalP"/>
    </source>
</evidence>
<accession>I7HUM2</accession>
<dbReference type="Gene3D" id="2.60.40.1520">
    <property type="entry name" value="Hemocyanin, C-terminal domain"/>
    <property type="match status" value="1"/>
</dbReference>
<dbReference type="Pfam" id="PF03722">
    <property type="entry name" value="Hemocyanin_N"/>
    <property type="match status" value="1"/>
</dbReference>
<dbReference type="GO" id="GO:0005576">
    <property type="term" value="C:extracellular region"/>
    <property type="evidence" value="ECO:0007669"/>
    <property type="project" value="UniProtKB-SubCell"/>
</dbReference>
<protein>
    <submittedName>
        <fullName evidence="7">Hanseniella audax hemocyanin subunit type 1b</fullName>
    </submittedName>
</protein>
<dbReference type="Gene3D" id="1.20.1370.10">
    <property type="entry name" value="Hemocyanin, N-terminal domain"/>
    <property type="match status" value="1"/>
</dbReference>
<feature type="domain" description="Hemocyanin C-terminal" evidence="6">
    <location>
        <begin position="407"/>
        <end position="642"/>
    </location>
</feature>
<dbReference type="InterPro" id="IPR008922">
    <property type="entry name" value="Di-copper_centre_dom_sf"/>
</dbReference>
<dbReference type="EMBL" id="HE574801">
    <property type="protein sequence ID" value="CCC55879.1"/>
    <property type="molecule type" value="mRNA"/>
</dbReference>
<dbReference type="PANTHER" id="PTHR11511:SF5">
    <property type="entry name" value="FAT-BODY PROTEIN 1-RELATED"/>
    <property type="match status" value="1"/>
</dbReference>
<dbReference type="PANTHER" id="PTHR11511">
    <property type="entry name" value="LARVAL STORAGE PROTEIN/PHENOLOXIDASE"/>
    <property type="match status" value="1"/>
</dbReference>
<feature type="domain" description="Hemocyanin N-terminal" evidence="5">
    <location>
        <begin position="65"/>
        <end position="133"/>
    </location>
</feature>
<keyword evidence="3" id="KW-0732">Signal</keyword>
<dbReference type="InterPro" id="IPR037020">
    <property type="entry name" value="Hemocyanin_C_sf"/>
</dbReference>
<dbReference type="InterPro" id="IPR013788">
    <property type="entry name" value="Hemocyanin/hexamerin"/>
</dbReference>
<dbReference type="Pfam" id="PF03723">
    <property type="entry name" value="Hemocyanin_C"/>
    <property type="match status" value="1"/>
</dbReference>
<feature type="chain" id="PRO_5003710433" evidence="3">
    <location>
        <begin position="17"/>
        <end position="647"/>
    </location>
</feature>
<evidence type="ECO:0000256" key="1">
    <source>
        <dbReference type="ARBA" id="ARBA00004613"/>
    </source>
</evidence>
<evidence type="ECO:0000256" key="2">
    <source>
        <dbReference type="ARBA" id="ARBA00022525"/>
    </source>
</evidence>
<dbReference type="SUPFAM" id="SSF48050">
    <property type="entry name" value="Hemocyanin, N-terminal domain"/>
    <property type="match status" value="1"/>
</dbReference>
<sequence>MRSLIVFCGLLALAIAAENCGEKTDVEAKQAKVKEVIQYINRPHIHSGGSCDAEASHLTAASLKEIGHLDTNSVFSLFDERTWPEAKEAVRLMMKAANFDEFITIATDLSHHMNDDMFLFCFNVAIVHRDDTSGVRPEFHFNSFPDKYIRHDQIVEIRHAVECGQDNIKVLANPHVFNDTDDAHKLLYWLEDLGLNAHHYHWHTVHPAIWTEELGRGKERRGELFYWMHQQMIARYDAERLSNDMAPTSVFENFDEPIEEGYASDLTVEHTGYRYMFRPEGLTLHDLPELTKNQLRLWRIRILNAINKGYAYDKEGHKVPLNNKDGINIISNFVESSVDSINRPFYGNIHNYAHVIASRIADPDGKYGEDNGVMYDVSTSARDPLFYSWHKFINSLFIEHKDMLPAYTHDDLEFKDVVVDTISVKGKEETIPNILKTFYRYRTIPLPTGFTFNHEKKVDVEHRYLDHEEFEYRLDITNNAAADKHAIIRLYLAPLHHNDGTEYTLTEKRTAVIELDTFLTTLKPGSNHITHDSTDSAVTYFHEKDQHHDCPCGWPQNLLLPKSNYQGMEWRLFAVVDDADEEHSEIGENCNCGSALSYCGIVSGKYPNSKAMGYPFDRHIDAHNVEDWVTPNIQHVDITIKFAGKHA</sequence>
<organism evidence="7">
    <name type="scientific">Hanseniella audax</name>
    <dbReference type="NCBI Taxonomy" id="1068629"/>
    <lineage>
        <taxon>Eukaryota</taxon>
        <taxon>Metazoa</taxon>
        <taxon>Ecdysozoa</taxon>
        <taxon>Arthropoda</taxon>
        <taxon>Myriapoda</taxon>
        <taxon>Symphyla</taxon>
        <taxon>Scutigerellidae</taxon>
        <taxon>Hanseniella</taxon>
    </lineage>
</organism>